<dbReference type="InterPro" id="IPR014030">
    <property type="entry name" value="Ketoacyl_synth_N"/>
</dbReference>
<dbReference type="PROSITE" id="PS52019">
    <property type="entry name" value="PKS_MFAS_DH"/>
    <property type="match status" value="1"/>
</dbReference>
<feature type="region of interest" description="Disordered" evidence="29">
    <location>
        <begin position="2364"/>
        <end position="2396"/>
    </location>
</feature>
<dbReference type="GO" id="GO:0044550">
    <property type="term" value="P:secondary metabolite biosynthetic process"/>
    <property type="evidence" value="ECO:0007669"/>
    <property type="project" value="TreeGrafter"/>
</dbReference>
<comment type="catalytic activity">
    <reaction evidence="18">
        <text>holo-[peptidyl-carrier protein] + L-cysteine + ATP = L-cysteinyl-[peptidyl-carrier protein] + AMP + diphosphate</text>
        <dbReference type="Rhea" id="RHEA:61680"/>
        <dbReference type="Rhea" id="RHEA-COMP:11480"/>
        <dbReference type="Rhea" id="RHEA-COMP:15906"/>
        <dbReference type="ChEBI" id="CHEBI:30616"/>
        <dbReference type="ChEBI" id="CHEBI:33019"/>
        <dbReference type="ChEBI" id="CHEBI:35235"/>
        <dbReference type="ChEBI" id="CHEBI:64479"/>
        <dbReference type="ChEBI" id="CHEBI:144926"/>
        <dbReference type="ChEBI" id="CHEBI:456215"/>
        <dbReference type="EC" id="6.2.1.69"/>
    </reaction>
    <physiologicalReaction direction="left-to-right" evidence="18">
        <dbReference type="Rhea" id="RHEA:61681"/>
    </physiologicalReaction>
</comment>
<evidence type="ECO:0000256" key="28">
    <source>
        <dbReference type="PROSITE-ProRule" id="PRU01363"/>
    </source>
</evidence>
<dbReference type="SMART" id="SM00822">
    <property type="entry name" value="PKS_KR"/>
    <property type="match status" value="1"/>
</dbReference>
<dbReference type="SMART" id="SM00823">
    <property type="entry name" value="PKS_PP"/>
    <property type="match status" value="3"/>
</dbReference>
<dbReference type="Gene3D" id="3.40.366.10">
    <property type="entry name" value="Malonyl-Coenzyme A Acyl Carrier Protein, domain 2"/>
    <property type="match status" value="1"/>
</dbReference>
<evidence type="ECO:0000256" key="27">
    <source>
        <dbReference type="ARBA" id="ARBA00084020"/>
    </source>
</evidence>
<dbReference type="FunFam" id="3.30.559.10:FF:000023">
    <property type="entry name" value="Non-ribosomal peptide synthetase"/>
    <property type="match status" value="1"/>
</dbReference>
<comment type="cofactor">
    <cofactor evidence="2">
        <name>pantetheine 4'-phosphate</name>
        <dbReference type="ChEBI" id="CHEBI:47942"/>
    </cofactor>
</comment>
<evidence type="ECO:0000256" key="25">
    <source>
        <dbReference type="ARBA" id="ARBA00078169"/>
    </source>
</evidence>
<evidence type="ECO:0000256" key="26">
    <source>
        <dbReference type="ARBA" id="ARBA00079103"/>
    </source>
</evidence>
<evidence type="ECO:0000256" key="6">
    <source>
        <dbReference type="ARBA" id="ARBA00022598"/>
    </source>
</evidence>
<dbReference type="Gene3D" id="3.40.50.720">
    <property type="entry name" value="NAD(P)-binding Rossmann-like Domain"/>
    <property type="match status" value="1"/>
</dbReference>
<evidence type="ECO:0000256" key="24">
    <source>
        <dbReference type="ARBA" id="ARBA00075053"/>
    </source>
</evidence>
<dbReference type="InterPro" id="IPR023213">
    <property type="entry name" value="CAT-like_dom_sf"/>
</dbReference>
<dbReference type="CDD" id="cd08953">
    <property type="entry name" value="KR_2_SDR_x"/>
    <property type="match status" value="1"/>
</dbReference>
<dbReference type="Pfam" id="PF00501">
    <property type="entry name" value="AMP-binding"/>
    <property type="match status" value="2"/>
</dbReference>
<dbReference type="Gene3D" id="3.30.70.250">
    <property type="entry name" value="Malonyl-CoA ACP transacylase, ACP-binding"/>
    <property type="match status" value="1"/>
</dbReference>
<dbReference type="FunFam" id="3.40.50.12780:FF:000012">
    <property type="entry name" value="Non-ribosomal peptide synthetase"/>
    <property type="match status" value="2"/>
</dbReference>
<dbReference type="EMBL" id="CP071793">
    <property type="protein sequence ID" value="QTD48370.1"/>
    <property type="molecule type" value="Genomic_DNA"/>
</dbReference>
<dbReference type="InterPro" id="IPR020845">
    <property type="entry name" value="AMP-binding_CS"/>
</dbReference>
<evidence type="ECO:0000256" key="3">
    <source>
        <dbReference type="ARBA" id="ARBA00004924"/>
    </source>
</evidence>
<dbReference type="SMART" id="SM00827">
    <property type="entry name" value="PKS_AT"/>
    <property type="match status" value="1"/>
</dbReference>
<dbReference type="Gene3D" id="1.10.1200.10">
    <property type="entry name" value="ACP-like"/>
    <property type="match status" value="3"/>
</dbReference>
<dbReference type="InterPro" id="IPR025110">
    <property type="entry name" value="AMP-bd_C"/>
</dbReference>
<evidence type="ECO:0000256" key="20">
    <source>
        <dbReference type="ARBA" id="ARBA00058455"/>
    </source>
</evidence>
<evidence type="ECO:0000256" key="29">
    <source>
        <dbReference type="SAM" id="MobiDB-lite"/>
    </source>
</evidence>
<dbReference type="Pfam" id="PF16197">
    <property type="entry name" value="KAsynt_C_assoc"/>
    <property type="match status" value="1"/>
</dbReference>
<dbReference type="Gene3D" id="1.10.10.1830">
    <property type="entry name" value="Non-ribosomal peptide synthase, adenylation domain"/>
    <property type="match status" value="1"/>
</dbReference>
<dbReference type="NCBIfam" id="TIGR01733">
    <property type="entry name" value="AA-adenyl-dom"/>
    <property type="match status" value="2"/>
</dbReference>
<dbReference type="InterPro" id="IPR057326">
    <property type="entry name" value="KR_dom"/>
</dbReference>
<dbReference type="EC" id="6.2.1.69" evidence="21"/>
<feature type="region of interest" description="N-terminal hotdog fold" evidence="28">
    <location>
        <begin position="3862"/>
        <end position="3987"/>
    </location>
</feature>
<evidence type="ECO:0000256" key="4">
    <source>
        <dbReference type="ARBA" id="ARBA00022450"/>
    </source>
</evidence>
<dbReference type="Pfam" id="PF08659">
    <property type="entry name" value="KR"/>
    <property type="match status" value="1"/>
</dbReference>
<dbReference type="FunFam" id="3.30.300.30:FF:000015">
    <property type="entry name" value="Nonribosomal peptide synthase SidD"/>
    <property type="match status" value="1"/>
</dbReference>
<dbReference type="SMART" id="SM00825">
    <property type="entry name" value="PKS_KS"/>
    <property type="match status" value="1"/>
</dbReference>
<dbReference type="Pfam" id="PF00698">
    <property type="entry name" value="Acyl_transf_1"/>
    <property type="match status" value="1"/>
</dbReference>
<gene>
    <name evidence="33" type="ORF">J3U87_22550</name>
</gene>
<evidence type="ECO:0000256" key="18">
    <source>
        <dbReference type="ARBA" id="ARBA00052643"/>
    </source>
</evidence>
<sequence length="4314" mass="472985">MNSNDLLSLLVKAGIRLWIDGDKLRVDAPKGALTPELKRQLMAHKAELTAILEQARAQEARTSEPIPARDAAKPPVMSLAQQRLWLLDQLEGANSAYNLVFALRLEGKTDERALARALTRVVDRHESLRQRFAGDADERGACFRDVSTFRLEVRDLREEASPEEGLDALIQEETGHRFDLNRDWLVRTTMVRLQVQTGVLVVNLHHIVADGWSIGVFIRELADLYEAELRGTSSRLAEINTTYTDFSAWQRDVLEQPEAKEKLAAWVRQLEGGPACLQLPVAKERPLVPSYRGRREPFRFEPDAAKALARLCESSGATPFMVLEALFGLLLHRYGGQDRVHVGVPVANRVRPELEPLIGMFVNTLVLRHDFADGLNFREYLDRARHASLEAFDRAEIPFEQVVAALNPERNTSHSPIFQAMFILQNQPRVHHSVEGLTISQMALARTSAKFDLTMSITETEDVIAGSLEYNSDLFDLDTVQTLIRHFGNLLTSAAADPNRSITRLDMVDAEERLALLHGDNPEPSAVAPVAIHQLFERRAAETPDAIALAFGSGETGVALSYATLNRRANAVARNLMARGAGPGTRTAIFLDRSVDLVVAMLATLKAGSAYIPMDPEFPEKRLALMLEDAEPHAILTRADMEASLPDGPAIRLHVEGEAESDENPDVPLGENPTAYVIYTSGSTGRPKGVVIGHRAVVNFLESMGRRPGLGAEDVLLAVTTVSFDIAGLEIFLPLTRGARVVLASREEAGDGTALAAMIEHHQVSVMQATPATWRLLLAHDWTGSQNLKILCGGEALPPQLAEALLPKCGSLWNMYGPTEATIWSTCAEIRGETLTRGSIPLGQPIANTQCHILDAHLQPVPHGVAGQLYLGGAGLAEGYFKRPELTAEKFVAHPHAETLGLPADARLYATGDVVRRLPDGSLAFLGRVDHQVKLNGFRIELGDIEAALSRHPGVAQAVVLLNRDQTPARLVAYLVAEAGTELPQGSGPWRDFLRDEIQAYMIPSVYMILDAFPLTPNRKVDRKALPAPEAEVVKTPYVAPRNERERELARIWGEFLGRDEIGVHDNFFELGGHSLIAAKLVHAMNRAFETALPMRILFSHPTIAACAAEIGASPEGVVTDAERDGFTPTPLEPRPEARFEPFPLTDVQHAYWIGRSGLMTLGKVATHIYTELDSEILDPERCEHAIQTLVQRHDMLRAIVLETGEQQVLQKVPDYRIAVEDLRDLDEETARARLDAKRDRLSHQVLPADRWPLFHIEATRHGSGKIRFHVSMDALVTDGWSMRLLSKQFLELYADPGHEIEPLPLTFRDYVLAEHELEKSDLFAKSLQYWRERGPQLPAGPDLVLAVSPDELDEQRFERRSGSLEPERWQRLQARAQTLGVTPSALLLSAYAAILGTWSRAPRFTLNLTVFNRLPFHPDVDRLVGDFTSVLLLEVDQSQPATFAERARALQERLWLDWEHRFVSGVRVLREIARQNRETTKNMPVVFTSMLGMESKREATDLEADLDRVFTLTQTPQVWLDHQVAEQDGTLVYSWDAVSGLFPPGYLEDMFAAYQTLLDHLTDNDAIWSQKHLNLLPAHQRLVRERVNATEVALPGGLLHQGFLDQVARRGDAPAVIAPGRTLSYRELYREACQVARVLHDHGAQPNQLVAIVMEKGWEQAVAAIGVLLAGAAYMPVDAHWPEKRRLDLLETGEVSLVVTQEKCAEATAWPALVKTLVIGSEEHRAASETPPAVSNQHADLAYVIFTSGSTGKPKGVAIDHRGAVNTNQDIARRFGVGADDRVLALSALHFDLSVFDLFGMLAVGGAVVMPEAELAKDPSHWVQLMTHHDVTLWNTVPALMAMLAHHLEAHPESVPQTLRLAMMSGDWIPMDLPPSMQRLWSELTIYSLGGATEASIWSNFFKVTEIDPQWKSIPYGVPLANQSFTVLDHNLEPCPDWTPGDLYIGGIGLAQCYWGDPAKTAASFITHPVTGQRLYRTGDLGRYFPDGNLEFLGREDSQVKVNGYRVELGEIETALRAHPAIGQAVVAAHGKNRDNKRLVAYYTRQDGGVAASGEVIEDPVQRLAFKLAHHNFKRDFEALEELSLGAPDPETRHHYLERQSFRTYLGDRVTREDLAGLLRTLSPMTFGEGGRSKYRYPSAGSLFPVQTYIYVKEGRVTDVEAGFYYFHPETASLIRTSETRHMDTALFGPANLAASRDAAFGVFLVGKLNAIAPLYGDKARDFCILEAGHMGQLLMEQAPRFQLGLCPIGHLAFDAIADHLQVDGNHFCAYSFVGGAISEAQLGQVAGDDDLTRLQAMAAEAGIDLDTPAAAPSVATTAASSLPSVDDAELERALITFLQERLPEYMVPALFQRIDTIPLTPTGKLDRKALPDPGTSSARNSVQPTTAAAPVPRAETAAAPTTAVTEAASAVALNEVERKLAEIWKTHLELDHITAAENFFEIGGNSVMIVKVQNDINKAFDVDIRMVDMFRMPTLGALAEHVASLMKGEVVETSAAPIIPTVTSSQVRRQDIAIIGFDVRFPGAPDAEAFWQNLVDGVESVGPFTEDELLASGTTKAAMSHPRFVNAGSAIEESDLFDANFFGITPREAEQIDPQQRLLLECSYKALEHAGYAAEENRGPVGIFAGMSMNTYFIRNLLTNPKYFKTMNYFQALLNNDKDYLATRIAYRLNLRGPSLTVQTACSTSLVAIHLACQALMRDECDLALAGAVNVYNPPKTGYMYSEGLFLSADGHCRAFDHRATGTVFGSGLGSVVLKPLEKAQRDGDTVHAVIKGSAINNDGAQKVGYTAPSIQGQIDVVRRALENSGVHGEQIGYVEAHGTGTILGDPIEVEALHQAYGTDRNAQCGLGSVKTNLGHLETAAGVAGLIKTVLMLKHRKLVPTLNFEKPNPKIDFDSSPFFVSTELRDWEAKGSRYAGVSSFGIGGTNAHLILAEAPTREEAAAPPSHQLLTFSAKTEGALDRIGTDLADYLEAHPETDLADAAYTLHRGRGRFNHLGYAVVADRDQAIAALRGDGSAPASGRNANKNLAADIVFMFPGQGAQYLQMAADLYRDLPVFRQILSFNCSRMAPHMDRDPREILFPQAGKEDEARELLNQTTYTQPLLFLVEYSLAEVWKKWGLRPKAFIGHSVGELTAACQAGVLGFEDAVLMVLERGRLMQAMEPGDMVGVAASEAEILPLLDGKLALAAVNGPARCTVSGPADEIEAFVARCAERNLAARSLHTSHAFHGPMMDPMLDAFTDLVRTLDLHPPLTPFVSNLSGTWITDEQATDPAYWAAQLRGTVRFHEGLSTLMETNKRTLLEVGPGRTLATLANRHPSKTADHEVLASMRAIKSDDGDVAVLLGTLGRLWTLGATVDWAEFHFEQGRVRTPLPHYPFERERFWVEHDPSDPGSVEALLQGLTEGGTKTYVPVWKREPLIGASAGEAAGHHLILGDGAGLGAELAQRLSERGFQVSTVAAGDGFSRLEDRRFTIDMDDRANYGELFKSLKEGEGIAAVHVLTALDEEPDTSGDITVRFTRLLHLAQAIGEHAADAPLELNLITQGLWDVTGVEDLEPANALLLGPARVMRFEVPNVRCRVIDVVAPNGHRGARQRLVAQLCGELAKPIAEERAELALRGNHLWLRGLEYREIPETTSDPVHLVRGGVYLITGGLRGIGLALAGHLAQRYQARLVLLTRSAFPAEDTWDRWHAGSPTGDTVGALRHMIAAGGSVRVMRADVTDETRMREVIVAVREAFGDLNGVIHAAGLPGQGTIQLKEPTQSARVLAPKVMGARVLEKVTWDCNLDFTIYYGSVIGEMGGPGQVDYCAANAYLDALAHRRTNQDQPTFAIDWDGWSETGMAANARLGERQPAWDAVEPVTLPLFSARWDDGDQVTYYGSVDAERDWIVREHRVAGKPTIPGTAYVEMAASAFRHHSGLERLEIRDLLFLQPLSVADTGHANTGRADYRLVLQPNDSGYRFEVLSTDATGNRHQHAQGLVVPLETSSRVRFDLDSHRGAGAYETLDVADAKRAGEGRALVDVGPRWENVRWMGFGERDALVRQQLPEAFGEDLEAYTVHPAMLDVATGFAGLRLVNQHLPFTYKSIKISGRLPGELQTRAVRRSGEGELKEFDLVLCSASGQCLVEIEGYGLLEVRDRAGLQTSGGERPAALPPGLTNAAGLEAFDRIVNQGLTQVVVSSRDIHRVRATEAERADRRAGRGGAEDRHKRPELATEFTAPRNETERVLAEIWQELLGLERVGIEDDFLELGGDSLVATQMGNKVRAAFGEDIPLSTVFEASTIAVLAEHIDAIALASQPTAPGVAADEDQEEGEL</sequence>
<dbReference type="InterPro" id="IPR018201">
    <property type="entry name" value="Ketoacyl_synth_AS"/>
</dbReference>
<evidence type="ECO:0000256" key="16">
    <source>
        <dbReference type="ARBA" id="ARBA00051971"/>
    </source>
</evidence>
<evidence type="ECO:0000256" key="1">
    <source>
        <dbReference type="ARBA" id="ARBA00001937"/>
    </source>
</evidence>
<feature type="compositionally biased region" description="Basic and acidic residues" evidence="29">
    <location>
        <begin position="4189"/>
        <end position="4212"/>
    </location>
</feature>
<dbReference type="Pfam" id="PF00550">
    <property type="entry name" value="PP-binding"/>
    <property type="match status" value="3"/>
</dbReference>
<keyword evidence="6" id="KW-0436">Ligase</keyword>
<accession>A0A8A4TFN7</accession>
<dbReference type="Proteomes" id="UP000663929">
    <property type="component" value="Chromosome"/>
</dbReference>
<keyword evidence="12" id="KW-0443">Lipid metabolism</keyword>
<dbReference type="InterPro" id="IPR014031">
    <property type="entry name" value="Ketoacyl_synth_C"/>
</dbReference>
<dbReference type="InterPro" id="IPR020807">
    <property type="entry name" value="PKS_DH"/>
</dbReference>
<keyword evidence="7" id="KW-0808">Transferase</keyword>
<dbReference type="InterPro" id="IPR036291">
    <property type="entry name" value="NAD(P)-bd_dom_sf"/>
</dbReference>
<keyword evidence="4" id="KW-0596">Phosphopantetheine</keyword>
<protein>
    <recommendedName>
        <fullName evidence="23">Phenolphthiocerol/phthiocerol polyketide synthase subunit E</fullName>
        <ecNumber evidence="22">2.3.1.292</ecNumber>
        <ecNumber evidence="21">6.2.1.69</ecNumber>
    </recommendedName>
    <alternativeName>
        <fullName evidence="25">(Phenol)carboxyphthiodiolenone synthase subunit E</fullName>
    </alternativeName>
    <alternativeName>
        <fullName evidence="27">Beta-ketoacyl-acyl-carrier-protein synthase I</fullName>
    </alternativeName>
    <alternativeName>
        <fullName evidence="26">L-cysteine--[L-cysteinyl-carrier protein] ligase</fullName>
    </alternativeName>
    <alternativeName>
        <fullName evidence="24">Phthiocerol synthesis polyketide synthase type I PpsE</fullName>
    </alternativeName>
</protein>
<dbReference type="InterPro" id="IPR001227">
    <property type="entry name" value="Ac_transferase_dom_sf"/>
</dbReference>
<dbReference type="SMART" id="SM00826">
    <property type="entry name" value="PKS_DH"/>
    <property type="match status" value="1"/>
</dbReference>
<dbReference type="Pfam" id="PF13193">
    <property type="entry name" value="AMP-binding_C"/>
    <property type="match status" value="1"/>
</dbReference>
<dbReference type="InterPro" id="IPR044894">
    <property type="entry name" value="TubC_N_sf"/>
</dbReference>
<dbReference type="InterPro" id="IPR049551">
    <property type="entry name" value="PKS_DH_C"/>
</dbReference>
<dbReference type="CDD" id="cd12116">
    <property type="entry name" value="A_NRPS_Ta1_like"/>
    <property type="match status" value="1"/>
</dbReference>
<dbReference type="KEGG" id="scor:J3U87_22550"/>
<dbReference type="Pfam" id="PF14765">
    <property type="entry name" value="PS-DH"/>
    <property type="match status" value="1"/>
</dbReference>
<evidence type="ECO:0000256" key="13">
    <source>
        <dbReference type="ARBA" id="ARBA00023268"/>
    </source>
</evidence>
<dbReference type="GO" id="GO:0006633">
    <property type="term" value="P:fatty acid biosynthetic process"/>
    <property type="evidence" value="ECO:0007669"/>
    <property type="project" value="InterPro"/>
</dbReference>
<feature type="domain" description="Ketosynthase family 3 (KS3)" evidence="31">
    <location>
        <begin position="2511"/>
        <end position="2935"/>
    </location>
</feature>
<dbReference type="InterPro" id="IPR041464">
    <property type="entry name" value="TubC_N"/>
</dbReference>
<feature type="compositionally biased region" description="Low complexity" evidence="29">
    <location>
        <begin position="2386"/>
        <end position="2396"/>
    </location>
</feature>
<dbReference type="Gene3D" id="3.10.129.110">
    <property type="entry name" value="Polyketide synthase dehydratase"/>
    <property type="match status" value="1"/>
</dbReference>
<dbReference type="InterPro" id="IPR036736">
    <property type="entry name" value="ACP-like_sf"/>
</dbReference>
<name>A0A8A4TFN7_SULCO</name>
<dbReference type="SUPFAM" id="SSF51735">
    <property type="entry name" value="NAD(P)-binding Rossmann-fold domains"/>
    <property type="match status" value="2"/>
</dbReference>
<dbReference type="NCBIfam" id="NF003417">
    <property type="entry name" value="PRK04813.1"/>
    <property type="match status" value="3"/>
</dbReference>
<feature type="compositionally biased region" description="Polar residues" evidence="29">
    <location>
        <begin position="2376"/>
        <end position="2385"/>
    </location>
</feature>
<keyword evidence="11" id="KW-0560">Oxidoreductase</keyword>
<dbReference type="InterPro" id="IPR016036">
    <property type="entry name" value="Malonyl_transacylase_ACP-bd"/>
</dbReference>
<dbReference type="SUPFAM" id="SSF55048">
    <property type="entry name" value="Probable ACP-binding domain of malonyl-CoA ACP transacylase"/>
    <property type="match status" value="1"/>
</dbReference>
<feature type="domain" description="Carrier" evidence="30">
    <location>
        <begin position="1040"/>
        <end position="1115"/>
    </location>
</feature>
<keyword evidence="10" id="KW-0521">NADP</keyword>
<evidence type="ECO:0000256" key="14">
    <source>
        <dbReference type="ARBA" id="ARBA00029443"/>
    </source>
</evidence>
<dbReference type="SUPFAM" id="SSF56801">
    <property type="entry name" value="Acetyl-CoA synthetase-like"/>
    <property type="match status" value="2"/>
</dbReference>
<evidence type="ECO:0000256" key="17">
    <source>
        <dbReference type="ARBA" id="ARBA00052119"/>
    </source>
</evidence>
<dbReference type="InterPro" id="IPR016035">
    <property type="entry name" value="Acyl_Trfase/lysoPLipase"/>
</dbReference>
<dbReference type="PANTHER" id="PTHR45527:SF1">
    <property type="entry name" value="FATTY ACID SYNTHASE"/>
    <property type="match status" value="1"/>
</dbReference>
<dbReference type="FunFam" id="3.40.50.980:FF:000001">
    <property type="entry name" value="Non-ribosomal peptide synthetase"/>
    <property type="match status" value="2"/>
</dbReference>
<feature type="domain" description="Carrier" evidence="30">
    <location>
        <begin position="4218"/>
        <end position="4293"/>
    </location>
</feature>
<comment type="catalytic activity">
    <reaction evidence="19">
        <text>icosanoyl-[(phenol)carboxyphthiodiolenone synthase] + 2 (S)-methylmalonyl-CoA + 3 malonyl-CoA + 5 NADPH + 10 H(+) = C32-carboxyphthiodiolenone-[(phenol)carboxyphthiodiolenone synthase] + 5 CO2 + 5 NADP(+) + 5 CoA + 2 H2O</text>
        <dbReference type="Rhea" id="RHEA:57748"/>
        <dbReference type="Rhea" id="RHEA-COMP:14985"/>
        <dbReference type="Rhea" id="RHEA-COMP:14986"/>
        <dbReference type="ChEBI" id="CHEBI:15377"/>
        <dbReference type="ChEBI" id="CHEBI:15378"/>
        <dbReference type="ChEBI" id="CHEBI:16526"/>
        <dbReference type="ChEBI" id="CHEBI:57287"/>
        <dbReference type="ChEBI" id="CHEBI:57327"/>
        <dbReference type="ChEBI" id="CHEBI:57384"/>
        <dbReference type="ChEBI" id="CHEBI:57783"/>
        <dbReference type="ChEBI" id="CHEBI:58349"/>
        <dbReference type="ChEBI" id="CHEBI:87848"/>
        <dbReference type="ChEBI" id="CHEBI:142236"/>
        <dbReference type="EC" id="2.3.1.292"/>
    </reaction>
</comment>
<dbReference type="SUPFAM" id="SSF47336">
    <property type="entry name" value="ACP-like"/>
    <property type="match status" value="3"/>
</dbReference>
<dbReference type="FunFam" id="3.40.47.10:FF:000042">
    <property type="entry name" value="Polyketide synthase Pks13"/>
    <property type="match status" value="1"/>
</dbReference>
<dbReference type="InterPro" id="IPR001242">
    <property type="entry name" value="Condensation_dom"/>
</dbReference>
<dbReference type="RefSeq" id="WP_237378024.1">
    <property type="nucleotide sequence ID" value="NZ_CP071793.1"/>
</dbReference>
<dbReference type="CDD" id="cd19531">
    <property type="entry name" value="LCL_NRPS-like"/>
    <property type="match status" value="1"/>
</dbReference>
<dbReference type="InterPro" id="IPR020806">
    <property type="entry name" value="PKS_PP-bd"/>
</dbReference>
<dbReference type="Pfam" id="PF00668">
    <property type="entry name" value="Condensation"/>
    <property type="match status" value="2"/>
</dbReference>
<feature type="domain" description="PKS/mFAS DH" evidence="32">
    <location>
        <begin position="3862"/>
        <end position="4141"/>
    </location>
</feature>
<dbReference type="Gene3D" id="3.30.300.30">
    <property type="match status" value="3"/>
</dbReference>
<evidence type="ECO:0000259" key="30">
    <source>
        <dbReference type="PROSITE" id="PS50075"/>
    </source>
</evidence>
<evidence type="ECO:0000313" key="33">
    <source>
        <dbReference type="EMBL" id="QTD48370.1"/>
    </source>
</evidence>
<evidence type="ECO:0000256" key="19">
    <source>
        <dbReference type="ARBA" id="ARBA00052745"/>
    </source>
</evidence>
<dbReference type="InterPro" id="IPR049552">
    <property type="entry name" value="PKS_DH_N"/>
</dbReference>
<dbReference type="GO" id="GO:0016491">
    <property type="term" value="F:oxidoreductase activity"/>
    <property type="evidence" value="ECO:0007669"/>
    <property type="project" value="UniProtKB-KW"/>
</dbReference>
<dbReference type="SUPFAM" id="SSF53901">
    <property type="entry name" value="Thiolase-like"/>
    <property type="match status" value="1"/>
</dbReference>
<dbReference type="Gene3D" id="3.30.559.30">
    <property type="entry name" value="Nonribosomal peptide synthetase, condensation domain"/>
    <property type="match status" value="2"/>
</dbReference>
<comment type="catalytic activity">
    <reaction evidence="16">
        <text>19-(4-hydroxyphenyl)nonadecanoyl-[(phenol)carboxyphthiodiolenone synthase] + 2 (S)-methylmalonyl-CoA + 3 malonyl-CoA + 5 NADPH + 10 H(+) = C37-(phenol)carboxyphthiodiolenone-[(phenol)carboxyphthiodiolenone synthase] + 5 CO2 + 5 NADP(+) + 5 CoA + 2 H2O</text>
        <dbReference type="Rhea" id="RHEA:57760"/>
        <dbReference type="Rhea" id="RHEA-COMP:14273"/>
        <dbReference type="Rhea" id="RHEA-COMP:14990"/>
        <dbReference type="ChEBI" id="CHEBI:15377"/>
        <dbReference type="ChEBI" id="CHEBI:15378"/>
        <dbReference type="ChEBI" id="CHEBI:16526"/>
        <dbReference type="ChEBI" id="CHEBI:57287"/>
        <dbReference type="ChEBI" id="CHEBI:57327"/>
        <dbReference type="ChEBI" id="CHEBI:57384"/>
        <dbReference type="ChEBI" id="CHEBI:57783"/>
        <dbReference type="ChEBI" id="CHEBI:58349"/>
        <dbReference type="ChEBI" id="CHEBI:133301"/>
        <dbReference type="ChEBI" id="CHEBI:142260"/>
        <dbReference type="EC" id="2.3.1.292"/>
    </reaction>
</comment>
<dbReference type="Pfam" id="PF21089">
    <property type="entry name" value="PKS_DH_N"/>
    <property type="match status" value="1"/>
</dbReference>
<dbReference type="GO" id="GO:0043041">
    <property type="term" value="P:amino acid activation for nonribosomal peptide biosynthetic process"/>
    <property type="evidence" value="ECO:0007669"/>
    <property type="project" value="TreeGrafter"/>
</dbReference>
<dbReference type="InterPro" id="IPR020841">
    <property type="entry name" value="PKS_Beta-ketoAc_synthase_dom"/>
</dbReference>
<dbReference type="InterPro" id="IPR032821">
    <property type="entry name" value="PKS_assoc"/>
</dbReference>
<dbReference type="PROSITE" id="PS00606">
    <property type="entry name" value="KS3_1"/>
    <property type="match status" value="1"/>
</dbReference>
<dbReference type="CDD" id="cd19535">
    <property type="entry name" value="Cyc_NRPS"/>
    <property type="match status" value="1"/>
</dbReference>
<dbReference type="Pfam" id="PF18563">
    <property type="entry name" value="TubC_N"/>
    <property type="match status" value="1"/>
</dbReference>
<dbReference type="PROSITE" id="PS52004">
    <property type="entry name" value="KS3_2"/>
    <property type="match status" value="1"/>
</dbReference>
<dbReference type="Gene3D" id="3.40.47.10">
    <property type="match status" value="1"/>
</dbReference>
<comment type="catalytic activity">
    <reaction evidence="15">
        <text>17-(4-hydroxyphenyl)heptadecanoyl-[(phenol)carboxyphthiodiolenone synthase] + 2 (S)-methylmalonyl-CoA + 3 malonyl-CoA + 5 NADPH + 10 H(+) = C35-(phenol)carboxyphthiodiolenone-[(phenol)carboxyphthiodiolenone synthase] + 5 CO2 + 5 NADP(+) + 5 CoA + 2 H2O</text>
        <dbReference type="Rhea" id="RHEA:57756"/>
        <dbReference type="Rhea" id="RHEA-COMP:14272"/>
        <dbReference type="Rhea" id="RHEA-COMP:14989"/>
        <dbReference type="ChEBI" id="CHEBI:15377"/>
        <dbReference type="ChEBI" id="CHEBI:15378"/>
        <dbReference type="ChEBI" id="CHEBI:16526"/>
        <dbReference type="ChEBI" id="CHEBI:57287"/>
        <dbReference type="ChEBI" id="CHEBI:57327"/>
        <dbReference type="ChEBI" id="CHEBI:57384"/>
        <dbReference type="ChEBI" id="CHEBI:57783"/>
        <dbReference type="ChEBI" id="CHEBI:58349"/>
        <dbReference type="ChEBI" id="CHEBI:133300"/>
        <dbReference type="ChEBI" id="CHEBI:142259"/>
        <dbReference type="EC" id="2.3.1.292"/>
    </reaction>
</comment>
<dbReference type="GO" id="GO:0004315">
    <property type="term" value="F:3-oxoacyl-[acyl-carrier-protein] synthase activity"/>
    <property type="evidence" value="ECO:0007669"/>
    <property type="project" value="InterPro"/>
</dbReference>
<keyword evidence="8" id="KW-0677">Repeat</keyword>
<dbReference type="Gene3D" id="3.30.559.10">
    <property type="entry name" value="Chloramphenicol acetyltransferase-like domain"/>
    <property type="match status" value="2"/>
</dbReference>
<dbReference type="InterPro" id="IPR000873">
    <property type="entry name" value="AMP-dep_synth/lig_dom"/>
</dbReference>
<comment type="pathway">
    <text evidence="3">Siderophore biosynthesis.</text>
</comment>
<dbReference type="InterPro" id="IPR057737">
    <property type="entry name" value="Condensation_MtbB-like"/>
</dbReference>
<evidence type="ECO:0000259" key="31">
    <source>
        <dbReference type="PROSITE" id="PS52004"/>
    </source>
</evidence>
<evidence type="ECO:0000313" key="34">
    <source>
        <dbReference type="Proteomes" id="UP000663929"/>
    </source>
</evidence>
<dbReference type="SUPFAM" id="SSF55469">
    <property type="entry name" value="FMN-dependent nitroreductase-like"/>
    <property type="match status" value="1"/>
</dbReference>
<dbReference type="Pfam" id="PF02801">
    <property type="entry name" value="Ketoacyl-synt_C"/>
    <property type="match status" value="1"/>
</dbReference>
<dbReference type="InterPro" id="IPR010071">
    <property type="entry name" value="AA_adenyl_dom"/>
</dbReference>
<evidence type="ECO:0000256" key="10">
    <source>
        <dbReference type="ARBA" id="ARBA00022857"/>
    </source>
</evidence>
<evidence type="ECO:0000256" key="5">
    <source>
        <dbReference type="ARBA" id="ARBA00022553"/>
    </source>
</evidence>
<dbReference type="InterPro" id="IPR049900">
    <property type="entry name" value="PKS_mFAS_DH"/>
</dbReference>
<dbReference type="Gene3D" id="3.30.70.3290">
    <property type="match status" value="1"/>
</dbReference>
<dbReference type="Gene3D" id="2.30.38.10">
    <property type="entry name" value="Luciferase, Domain 3"/>
    <property type="match status" value="2"/>
</dbReference>
<dbReference type="Gene3D" id="3.40.50.980">
    <property type="match status" value="4"/>
</dbReference>
<dbReference type="PROSITE" id="PS50075">
    <property type="entry name" value="CARRIER"/>
    <property type="match status" value="3"/>
</dbReference>
<reference evidence="33" key="1">
    <citation type="submission" date="2021-03" db="EMBL/GenBank/DDBJ databases">
        <title>Acanthopleuribacteraceae sp. M133.</title>
        <authorList>
            <person name="Wang G."/>
        </authorList>
    </citation>
    <scope>NUCLEOTIDE SEQUENCE</scope>
    <source>
        <strain evidence="33">M133</strain>
    </source>
</reference>
<dbReference type="PROSITE" id="PS00455">
    <property type="entry name" value="AMP_BINDING"/>
    <property type="match status" value="2"/>
</dbReference>
<dbReference type="FunFam" id="1.10.1200.10:FF:000016">
    <property type="entry name" value="Non-ribosomal peptide synthase"/>
    <property type="match status" value="1"/>
</dbReference>
<evidence type="ECO:0000256" key="9">
    <source>
        <dbReference type="ARBA" id="ARBA00022832"/>
    </source>
</evidence>
<evidence type="ECO:0000256" key="11">
    <source>
        <dbReference type="ARBA" id="ARBA00023002"/>
    </source>
</evidence>
<evidence type="ECO:0000256" key="12">
    <source>
        <dbReference type="ARBA" id="ARBA00023098"/>
    </source>
</evidence>
<comment type="similarity">
    <text evidence="14">In the C-terminal section; belongs to the NRP synthetase family.</text>
</comment>
<dbReference type="InterPro" id="IPR006162">
    <property type="entry name" value="Ppantetheine_attach_site"/>
</dbReference>
<comment type="cofactor">
    <cofactor evidence="1">
        <name>NADP(+)</name>
        <dbReference type="ChEBI" id="CHEBI:58349"/>
    </cofactor>
</comment>
<dbReference type="EC" id="2.3.1.292" evidence="22"/>
<evidence type="ECO:0000259" key="32">
    <source>
        <dbReference type="PROSITE" id="PS52019"/>
    </source>
</evidence>
<feature type="active site" description="Proton acceptor; for dehydratase activity" evidence="28">
    <location>
        <position position="3892"/>
    </location>
</feature>
<feature type="region of interest" description="Disordered" evidence="29">
    <location>
        <begin position="4189"/>
        <end position="4214"/>
    </location>
</feature>
<comment type="catalytic activity">
    <reaction evidence="17">
        <text>docosanoyl-[(phenol)carboxyphthiodiolenone synthase] + 2 (S)-methylmalonyl-CoA + 3 malonyl-CoA + 5 NADPH + 10 H(+) = C34-carboxyphthiodiolenone-[(phenol)carboxyphthiodiolenone synthase] + 5 CO2 + 5 NADP(+) + 5 CoA + 2 H2O</text>
        <dbReference type="Rhea" id="RHEA:57752"/>
        <dbReference type="Rhea" id="RHEA-COMP:14987"/>
        <dbReference type="Rhea" id="RHEA-COMP:14988"/>
        <dbReference type="ChEBI" id="CHEBI:15377"/>
        <dbReference type="ChEBI" id="CHEBI:15378"/>
        <dbReference type="ChEBI" id="CHEBI:16526"/>
        <dbReference type="ChEBI" id="CHEBI:57287"/>
        <dbReference type="ChEBI" id="CHEBI:57327"/>
        <dbReference type="ChEBI" id="CHEBI:57384"/>
        <dbReference type="ChEBI" id="CHEBI:57783"/>
        <dbReference type="ChEBI" id="CHEBI:58349"/>
        <dbReference type="ChEBI" id="CHEBI:142237"/>
        <dbReference type="ChEBI" id="CHEBI:142238"/>
        <dbReference type="EC" id="2.3.1.292"/>
    </reaction>
</comment>
<dbReference type="SMART" id="SM01294">
    <property type="entry name" value="PKS_PP_betabranch"/>
    <property type="match status" value="1"/>
</dbReference>
<keyword evidence="5" id="KW-0597">Phosphoprotein</keyword>
<evidence type="ECO:0000256" key="8">
    <source>
        <dbReference type="ARBA" id="ARBA00022737"/>
    </source>
</evidence>
<evidence type="ECO:0000256" key="21">
    <source>
        <dbReference type="ARBA" id="ARBA00066651"/>
    </source>
</evidence>
<dbReference type="InterPro" id="IPR016039">
    <property type="entry name" value="Thiolase-like"/>
</dbReference>
<dbReference type="CDD" id="cd00833">
    <property type="entry name" value="PKS"/>
    <property type="match status" value="1"/>
</dbReference>
<dbReference type="GO" id="GO:0034081">
    <property type="term" value="C:polyketide synthase complex"/>
    <property type="evidence" value="ECO:0007669"/>
    <property type="project" value="UniProtKB-ARBA"/>
</dbReference>
<keyword evidence="34" id="KW-1185">Reference proteome</keyword>
<dbReference type="SUPFAM" id="SSF52777">
    <property type="entry name" value="CoA-dependent acyltransferases"/>
    <property type="match status" value="4"/>
</dbReference>
<feature type="active site" description="Proton donor; for dehydratase activity" evidence="28">
    <location>
        <position position="4064"/>
    </location>
</feature>
<keyword evidence="9" id="KW-0276">Fatty acid metabolism</keyword>
<feature type="domain" description="Carrier" evidence="30">
    <location>
        <begin position="2413"/>
        <end position="2488"/>
    </location>
</feature>
<dbReference type="InterPro" id="IPR000415">
    <property type="entry name" value="Nitroreductase-like"/>
</dbReference>
<dbReference type="InterPro" id="IPR029479">
    <property type="entry name" value="Nitroreductase"/>
</dbReference>
<dbReference type="InterPro" id="IPR045851">
    <property type="entry name" value="AMP-bd_C_sf"/>
</dbReference>
<dbReference type="InterPro" id="IPR014043">
    <property type="entry name" value="Acyl_transferase_dom"/>
</dbReference>
<dbReference type="GO" id="GO:0016874">
    <property type="term" value="F:ligase activity"/>
    <property type="evidence" value="ECO:0007669"/>
    <property type="project" value="UniProtKB-KW"/>
</dbReference>
<dbReference type="Pfam" id="PF00109">
    <property type="entry name" value="ketoacyl-synt"/>
    <property type="match status" value="1"/>
</dbReference>
<evidence type="ECO:0000256" key="7">
    <source>
        <dbReference type="ARBA" id="ARBA00022679"/>
    </source>
</evidence>
<evidence type="ECO:0000256" key="2">
    <source>
        <dbReference type="ARBA" id="ARBA00001957"/>
    </source>
</evidence>
<dbReference type="CDD" id="cd02142">
    <property type="entry name" value="McbC_SagB-like_oxidoreductase"/>
    <property type="match status" value="1"/>
</dbReference>
<dbReference type="Gene3D" id="3.40.109.10">
    <property type="entry name" value="NADH Oxidase"/>
    <property type="match status" value="1"/>
</dbReference>
<dbReference type="Pfam" id="PF00881">
    <property type="entry name" value="Nitroreductase"/>
    <property type="match status" value="1"/>
</dbReference>
<dbReference type="InterPro" id="IPR013968">
    <property type="entry name" value="PKS_KR"/>
</dbReference>
<dbReference type="PANTHER" id="PTHR45527">
    <property type="entry name" value="NONRIBOSOMAL PEPTIDE SYNTHETASE"/>
    <property type="match status" value="1"/>
</dbReference>
<dbReference type="InterPro" id="IPR042104">
    <property type="entry name" value="PKS_dehydratase_sf"/>
</dbReference>
<dbReference type="InterPro" id="IPR009081">
    <property type="entry name" value="PP-bd_ACP"/>
</dbReference>
<organism evidence="33 34">
    <name type="scientific">Sulfidibacter corallicola</name>
    <dbReference type="NCBI Taxonomy" id="2818388"/>
    <lineage>
        <taxon>Bacteria</taxon>
        <taxon>Pseudomonadati</taxon>
        <taxon>Acidobacteriota</taxon>
        <taxon>Holophagae</taxon>
        <taxon>Acanthopleuribacterales</taxon>
        <taxon>Acanthopleuribacteraceae</taxon>
        <taxon>Sulfidibacter</taxon>
    </lineage>
</organism>
<feature type="region of interest" description="C-terminal hotdog fold" evidence="28">
    <location>
        <begin position="4001"/>
        <end position="4141"/>
    </location>
</feature>
<proteinExistence type="inferred from homology"/>
<evidence type="ECO:0000256" key="23">
    <source>
        <dbReference type="ARBA" id="ARBA00073623"/>
    </source>
</evidence>
<comment type="function">
    <text evidence="20">Part of the PpsABCDE complex involved in the biosynthesis of the lipid core common to phthiocerols and phenolphthiocerols by successive additions of malonyl-CoA or methylmalonyl-CoA extender units. PpsA can accept as substrate the activated forms of either icosanoyl (C20), docosanoyl (C22) or lignoceroyl (C24) groups from FadD26, or a (4-hydroxyphenyl)-C17 or (4-hydroxyphenyl)-C19 fatty acyl from FadD29. PpsA initiates the biosynthesis and extends its substrate using a malonyl-CoA extender unit. The PpsB and PpsC proteins add the second and third malonyl-CoA extender units. PpsD adds an (R)-methylmalonyl unit and PpsE adds a second (R)-methylmalonyl unit. The incorporation of the methylmalonyl units results in formation of two branched methyl groups in the elongated product.</text>
</comment>
<evidence type="ECO:0000256" key="15">
    <source>
        <dbReference type="ARBA" id="ARBA00050973"/>
    </source>
</evidence>
<dbReference type="CDD" id="cd12114">
    <property type="entry name" value="A_NRPS_TlmIV_like"/>
    <property type="match status" value="1"/>
</dbReference>
<dbReference type="FunFam" id="3.30.559.30:FF:000006">
    <property type="entry name" value="Yersiniabactin polyketide/non-ribosomal peptide synthetase"/>
    <property type="match status" value="1"/>
</dbReference>
<keyword evidence="13" id="KW-0511">Multifunctional enzyme</keyword>
<dbReference type="PROSITE" id="PS00012">
    <property type="entry name" value="PHOSPHOPANTETHEINE"/>
    <property type="match status" value="2"/>
</dbReference>
<dbReference type="SUPFAM" id="SSF52151">
    <property type="entry name" value="FabD/lysophospholipase-like"/>
    <property type="match status" value="1"/>
</dbReference>
<evidence type="ECO:0000256" key="22">
    <source>
        <dbReference type="ARBA" id="ARBA00066974"/>
    </source>
</evidence>
<dbReference type="GO" id="GO:0031177">
    <property type="term" value="F:phosphopantetheine binding"/>
    <property type="evidence" value="ECO:0007669"/>
    <property type="project" value="InterPro"/>
</dbReference>
<dbReference type="FunFam" id="1.10.1200.10:FF:000005">
    <property type="entry name" value="Nonribosomal peptide synthetase 1"/>
    <property type="match status" value="1"/>
</dbReference>